<evidence type="ECO:0000313" key="2">
    <source>
        <dbReference type="Proteomes" id="UP000798662"/>
    </source>
</evidence>
<reference evidence="1" key="1">
    <citation type="submission" date="2019-11" db="EMBL/GenBank/DDBJ databases">
        <title>Nori genome reveals adaptations in red seaweeds to the harsh intertidal environment.</title>
        <authorList>
            <person name="Wang D."/>
            <person name="Mao Y."/>
        </authorList>
    </citation>
    <scope>NUCLEOTIDE SEQUENCE</scope>
    <source>
        <tissue evidence="1">Gametophyte</tissue>
    </source>
</reference>
<organism evidence="1 2">
    <name type="scientific">Pyropia yezoensis</name>
    <name type="common">Susabi-nori</name>
    <name type="synonym">Porphyra yezoensis</name>
    <dbReference type="NCBI Taxonomy" id="2788"/>
    <lineage>
        <taxon>Eukaryota</taxon>
        <taxon>Rhodophyta</taxon>
        <taxon>Bangiophyceae</taxon>
        <taxon>Bangiales</taxon>
        <taxon>Bangiaceae</taxon>
        <taxon>Pyropia</taxon>
    </lineage>
</organism>
<proteinExistence type="predicted"/>
<accession>A0ACC3BPZ0</accession>
<sequence length="660" mass="63648">MRGAFIGTPLPHLGGCGGRAAALPRRGAAARPRVGVPVARRVWRAAAAPPSPGTNGTDPGAGADGGNGSADAAPAVGVSAEAVATAAAAAADRSLESRIKPSSYTAYATAAVDGVATPRKSRSAFAMSRRRASMGNSGSATADALRAAGVAGLAAIAAGLLQHEWVSTHLQLTLCAIVAIGYAGTVAETALDTSKTGLALLTSVGVWTATATAGTIRGGVNEVLAALGTQLAGTAELVVFLIASATVVELVAAHGGFRPLAAVVASGQRRSPTAAVVAVGTIAFGLAALADNLTATVVSLLLLRGCLMDRRMRWRLGAVAVVAANGGGAWSAIGDVTTTLLWSAGRLNPGPTAAALLLPSAVSVAVTLAVLAAPLRKGGGAADAAAASTPAAVAAAAPDALAANVSTPATVAAATAAAAAAGSGAQDFKATVTPAVVSLPGASATDLPPRARIVLGAGVASLLAVPAFVSYTGLPPFLGMTASAGGMWILTDLLHARRPGRTGLRANAAVARVDVSSLLFITGALLLVGGLDEAGLLSSAAAAVDAAGVPRLAAAVAAGALSSIMDNVPLVAAVSAAWGTSAPPDDAAWHLLSLAAGTGASILPVGSVAGVALMALEGVPFGWYVRHVSAAAALGYLAGVGTFGLAALGGHAAALLAGGG</sequence>
<name>A0ACC3BPZ0_PYRYE</name>
<comment type="caution">
    <text evidence="1">The sequence shown here is derived from an EMBL/GenBank/DDBJ whole genome shotgun (WGS) entry which is preliminary data.</text>
</comment>
<keyword evidence="2" id="KW-1185">Reference proteome</keyword>
<evidence type="ECO:0000313" key="1">
    <source>
        <dbReference type="EMBL" id="KAK1859566.1"/>
    </source>
</evidence>
<dbReference type="Proteomes" id="UP000798662">
    <property type="component" value="Chromosome 1"/>
</dbReference>
<dbReference type="EMBL" id="CM020618">
    <property type="protein sequence ID" value="KAK1859566.1"/>
    <property type="molecule type" value="Genomic_DNA"/>
</dbReference>
<gene>
    <name evidence="1" type="ORF">I4F81_002161</name>
</gene>
<protein>
    <submittedName>
        <fullName evidence="1">Uncharacterized protein</fullName>
    </submittedName>
</protein>